<dbReference type="Proteomes" id="UP000564644">
    <property type="component" value="Unassembled WGS sequence"/>
</dbReference>
<reference evidence="1 2" key="1">
    <citation type="submission" date="2020-08" db="EMBL/GenBank/DDBJ databases">
        <title>Cohnella phylogeny.</title>
        <authorList>
            <person name="Dunlap C."/>
        </authorList>
    </citation>
    <scope>NUCLEOTIDE SEQUENCE [LARGE SCALE GENOMIC DNA]</scope>
    <source>
        <strain evidence="1 2">CBP 2801</strain>
    </source>
</reference>
<evidence type="ECO:0000313" key="2">
    <source>
        <dbReference type="Proteomes" id="UP000564644"/>
    </source>
</evidence>
<keyword evidence="2" id="KW-1185">Reference proteome</keyword>
<sequence>MLKRYVAENRLQWVGKAWEIRYALRQEQKQRGGEARLKDLLPAGQIVSKRRS</sequence>
<protein>
    <submittedName>
        <fullName evidence="1">Z-ring formation inhibitor MciZ</fullName>
    </submittedName>
</protein>
<organism evidence="1 2">
    <name type="scientific">Cohnella zeiphila</name>
    <dbReference type="NCBI Taxonomy" id="2761120"/>
    <lineage>
        <taxon>Bacteria</taxon>
        <taxon>Bacillati</taxon>
        <taxon>Bacillota</taxon>
        <taxon>Bacilli</taxon>
        <taxon>Bacillales</taxon>
        <taxon>Paenibacillaceae</taxon>
        <taxon>Cohnella</taxon>
    </lineage>
</organism>
<dbReference type="InterPro" id="IPR025177">
    <property type="entry name" value="MciZ"/>
</dbReference>
<dbReference type="RefSeq" id="WP_185128135.1">
    <property type="nucleotide sequence ID" value="NZ_JACJVO010000007.1"/>
</dbReference>
<dbReference type="AlphaFoldDB" id="A0A7X0SKN2"/>
<gene>
    <name evidence="1" type="primary">mciZ</name>
    <name evidence="1" type="ORF">H7C18_06105</name>
</gene>
<dbReference type="EMBL" id="JACJVO010000007">
    <property type="protein sequence ID" value="MBB6730470.1"/>
    <property type="molecule type" value="Genomic_DNA"/>
</dbReference>
<name>A0A7X0SKN2_9BACL</name>
<dbReference type="Pfam" id="PF13072">
    <property type="entry name" value="MciZ"/>
    <property type="match status" value="1"/>
</dbReference>
<comment type="caution">
    <text evidence="1">The sequence shown here is derived from an EMBL/GenBank/DDBJ whole genome shotgun (WGS) entry which is preliminary data.</text>
</comment>
<proteinExistence type="predicted"/>
<evidence type="ECO:0000313" key="1">
    <source>
        <dbReference type="EMBL" id="MBB6730470.1"/>
    </source>
</evidence>
<accession>A0A7X0SKN2</accession>